<feature type="domain" description="ABC3 transporter permease C-terminal" evidence="8">
    <location>
        <begin position="761"/>
        <end position="880"/>
    </location>
</feature>
<dbReference type="AlphaFoldDB" id="A0A4P6LZU2"/>
<reference evidence="9 10" key="1">
    <citation type="submission" date="2019-01" db="EMBL/GenBank/DDBJ databases">
        <title>PMF-metabolizing Aryl O-demethylase.</title>
        <authorList>
            <person name="Kim M."/>
        </authorList>
    </citation>
    <scope>NUCLEOTIDE SEQUENCE [LARGE SCALE GENOMIC DNA]</scope>
    <source>
        <strain evidence="9 10">PMF1</strain>
    </source>
</reference>
<feature type="transmembrane region" description="Helical" evidence="7">
    <location>
        <begin position="853"/>
        <end position="871"/>
    </location>
</feature>
<feature type="transmembrane region" description="Helical" evidence="7">
    <location>
        <begin position="21"/>
        <end position="44"/>
    </location>
</feature>
<proteinExistence type="inferred from homology"/>
<evidence type="ECO:0000256" key="1">
    <source>
        <dbReference type="ARBA" id="ARBA00004651"/>
    </source>
</evidence>
<dbReference type="EMBL" id="CP035945">
    <property type="protein sequence ID" value="QBE97779.1"/>
    <property type="molecule type" value="Genomic_DNA"/>
</dbReference>
<dbReference type="KEGG" id="bpro:PMF13cell1_03342"/>
<feature type="transmembrane region" description="Helical" evidence="7">
    <location>
        <begin position="811"/>
        <end position="833"/>
    </location>
</feature>
<keyword evidence="5 7" id="KW-0472">Membrane</keyword>
<name>A0A4P6LZU2_9FIRM</name>
<gene>
    <name evidence="9" type="primary">ytrF_1</name>
    <name evidence="9" type="ORF">PMF13cell1_03342</name>
</gene>
<dbReference type="Pfam" id="PF02687">
    <property type="entry name" value="FtsX"/>
    <property type="match status" value="2"/>
</dbReference>
<accession>A0A4P6LZU2</accession>
<sequence>MKILREYTLDFIRRNKRTSCAIMIALYLASTFLSALCGFINTMWKDTITLTVFKSGDWHGELFGEAFGRDLPLIKGYSTVDDVLIKGNFITADIEDPRREYLSLRCANAAYWKHMPEKNELTDGRIPEASNEIAISKQYFENHPELKIGDTITLPMGERVKDGTILEATEPLRSGETFSKREERTFTIVGILDAATPSTVPSYYAMGYMEDDDIRPEESITVYLRFRSMRDTYEDLPKIAALIGWEKDEYGEYNLKYNADLLSQHFVFPKEQFHMDNALEALAFPIMFLFLAVLVVGLFVLIIHNAFSLSANSRVTQLGILASIGASPRQIRQSVIWEGLFLMLLPLPAGLATGWFLDHWLIQYVNSINDAARSGNIPKVTFLYGLPSILPAILLTFFTVWFSARIPARKIARLTPIEAIRRGEAGNIKKTRSRHILSRFFGIEGELASSALSARKKSYRTATISLTLSFLVLACFWHLNAFRTVQAEFSAKEDQDQADIEYFLDNGQAPEAEILKDLKSFPHVKEAVFYSNLKSALWITPDMVSDELKNAGGMDAVVDTGKYYPIKRDGEYRVQNYFIGLDDESFTAYCGTLGIDPAPYFDTADIQSVVCNSIADKVNATSTRTDMIDFLKIQEGDILTYTDKILDEEEGESVIQVKAGYITDKAPLPGVEFPGYTLVQFVPMSTLDSMAENVREKRRLGAYHAIGLFKADHRKYISQIRDDLEKFSDRYYGSGDYIISDILEKEKLNNDANKMYSAIIFFISGLMAVIGLSNVWATISGTLKSRRRELSTLRSVGLSPRALSRILSLEALLFGLTPFLISLPIQVLFVAFFLNASGLPFSAYLVHAPFLKILAYTALLLAVMLATYASGSRKIRKENIIDALKDDTI</sequence>
<evidence type="ECO:0000256" key="2">
    <source>
        <dbReference type="ARBA" id="ARBA00022475"/>
    </source>
</evidence>
<evidence type="ECO:0000256" key="6">
    <source>
        <dbReference type="ARBA" id="ARBA00038076"/>
    </source>
</evidence>
<evidence type="ECO:0000256" key="4">
    <source>
        <dbReference type="ARBA" id="ARBA00022989"/>
    </source>
</evidence>
<keyword evidence="4 7" id="KW-1133">Transmembrane helix</keyword>
<comment type="subcellular location">
    <subcellularLocation>
        <location evidence="1">Cell membrane</location>
        <topology evidence="1">Multi-pass membrane protein</topology>
    </subcellularLocation>
</comment>
<organism evidence="9 10">
    <name type="scientific">Blautia producta</name>
    <dbReference type="NCBI Taxonomy" id="33035"/>
    <lineage>
        <taxon>Bacteria</taxon>
        <taxon>Bacillati</taxon>
        <taxon>Bacillota</taxon>
        <taxon>Clostridia</taxon>
        <taxon>Lachnospirales</taxon>
        <taxon>Lachnospiraceae</taxon>
        <taxon>Blautia</taxon>
    </lineage>
</organism>
<dbReference type="PANTHER" id="PTHR30572">
    <property type="entry name" value="MEMBRANE COMPONENT OF TRANSPORTER-RELATED"/>
    <property type="match status" value="1"/>
</dbReference>
<feature type="transmembrane region" description="Helical" evidence="7">
    <location>
        <begin position="459"/>
        <end position="479"/>
    </location>
</feature>
<evidence type="ECO:0000256" key="3">
    <source>
        <dbReference type="ARBA" id="ARBA00022692"/>
    </source>
</evidence>
<keyword evidence="3 7" id="KW-0812">Transmembrane</keyword>
<dbReference type="InterPro" id="IPR003838">
    <property type="entry name" value="ABC3_permease_C"/>
</dbReference>
<evidence type="ECO:0000256" key="7">
    <source>
        <dbReference type="SAM" id="Phobius"/>
    </source>
</evidence>
<dbReference type="PANTHER" id="PTHR30572:SF4">
    <property type="entry name" value="ABC TRANSPORTER PERMEASE YTRF"/>
    <property type="match status" value="1"/>
</dbReference>
<dbReference type="GO" id="GO:0005886">
    <property type="term" value="C:plasma membrane"/>
    <property type="evidence" value="ECO:0007669"/>
    <property type="project" value="UniProtKB-SubCell"/>
</dbReference>
<evidence type="ECO:0000256" key="5">
    <source>
        <dbReference type="ARBA" id="ARBA00023136"/>
    </source>
</evidence>
<keyword evidence="2" id="KW-1003">Cell membrane</keyword>
<feature type="transmembrane region" description="Helical" evidence="7">
    <location>
        <begin position="382"/>
        <end position="404"/>
    </location>
</feature>
<feature type="domain" description="ABC3 transporter permease C-terminal" evidence="8">
    <location>
        <begin position="290"/>
        <end position="416"/>
    </location>
</feature>
<evidence type="ECO:0000259" key="8">
    <source>
        <dbReference type="Pfam" id="PF02687"/>
    </source>
</evidence>
<evidence type="ECO:0000313" key="9">
    <source>
        <dbReference type="EMBL" id="QBE97779.1"/>
    </source>
</evidence>
<feature type="transmembrane region" description="Helical" evidence="7">
    <location>
        <begin position="339"/>
        <end position="362"/>
    </location>
</feature>
<feature type="transmembrane region" description="Helical" evidence="7">
    <location>
        <begin position="282"/>
        <end position="304"/>
    </location>
</feature>
<feature type="transmembrane region" description="Helical" evidence="7">
    <location>
        <begin position="755"/>
        <end position="779"/>
    </location>
</feature>
<protein>
    <submittedName>
        <fullName evidence="9">ABC transporter permease YtrF</fullName>
    </submittedName>
</protein>
<dbReference type="GO" id="GO:0022857">
    <property type="term" value="F:transmembrane transporter activity"/>
    <property type="evidence" value="ECO:0007669"/>
    <property type="project" value="TreeGrafter"/>
</dbReference>
<dbReference type="InterPro" id="IPR050250">
    <property type="entry name" value="Macrolide_Exporter_MacB"/>
</dbReference>
<comment type="similarity">
    <text evidence="6">Belongs to the ABC-4 integral membrane protein family.</text>
</comment>
<dbReference type="RefSeq" id="WP_130181436.1">
    <property type="nucleotide sequence ID" value="NZ_CP035945.1"/>
</dbReference>
<dbReference type="Proteomes" id="UP000289794">
    <property type="component" value="Chromosome"/>
</dbReference>
<evidence type="ECO:0000313" key="10">
    <source>
        <dbReference type="Proteomes" id="UP000289794"/>
    </source>
</evidence>